<evidence type="ECO:0000259" key="5">
    <source>
        <dbReference type="Pfam" id="PF17900"/>
    </source>
</evidence>
<dbReference type="OrthoDB" id="6499319at2759"/>
<dbReference type="InterPro" id="IPR027268">
    <property type="entry name" value="Peptidase_M4/M1_CTD_sf"/>
</dbReference>
<feature type="compositionally biased region" description="Basic and acidic residues" evidence="2">
    <location>
        <begin position="743"/>
        <end position="770"/>
    </location>
</feature>
<organism evidence="6 7">
    <name type="scientific">Haemaphysalis longicornis</name>
    <name type="common">Bush tick</name>
    <dbReference type="NCBI Taxonomy" id="44386"/>
    <lineage>
        <taxon>Eukaryota</taxon>
        <taxon>Metazoa</taxon>
        <taxon>Ecdysozoa</taxon>
        <taxon>Arthropoda</taxon>
        <taxon>Chelicerata</taxon>
        <taxon>Arachnida</taxon>
        <taxon>Acari</taxon>
        <taxon>Parasitiformes</taxon>
        <taxon>Ixodida</taxon>
        <taxon>Ixodoidea</taxon>
        <taxon>Ixodidae</taxon>
        <taxon>Haemaphysalinae</taxon>
        <taxon>Haemaphysalis</taxon>
    </lineage>
</organism>
<dbReference type="GO" id="GO:0042277">
    <property type="term" value="F:peptide binding"/>
    <property type="evidence" value="ECO:0007669"/>
    <property type="project" value="TreeGrafter"/>
</dbReference>
<dbReference type="Gene3D" id="2.60.40.1730">
    <property type="entry name" value="tricorn interacting facor f3 domain"/>
    <property type="match status" value="1"/>
</dbReference>
<dbReference type="EMBL" id="JABSTR010000004">
    <property type="protein sequence ID" value="KAH9369045.1"/>
    <property type="molecule type" value="Genomic_DNA"/>
</dbReference>
<dbReference type="GO" id="GO:0043171">
    <property type="term" value="P:peptide catabolic process"/>
    <property type="evidence" value="ECO:0007669"/>
    <property type="project" value="TreeGrafter"/>
</dbReference>
<feature type="region of interest" description="Disordered" evidence="2">
    <location>
        <begin position="1"/>
        <end position="35"/>
    </location>
</feature>
<dbReference type="InterPro" id="IPR045357">
    <property type="entry name" value="Aminopeptidase_N-like_N"/>
</dbReference>
<dbReference type="SUPFAM" id="SSF63737">
    <property type="entry name" value="Leukotriene A4 hydrolase N-terminal domain"/>
    <property type="match status" value="1"/>
</dbReference>
<evidence type="ECO:0000256" key="3">
    <source>
        <dbReference type="SAM" id="Phobius"/>
    </source>
</evidence>
<dbReference type="InterPro" id="IPR050344">
    <property type="entry name" value="Peptidase_M1_aminopeptidases"/>
</dbReference>
<feature type="compositionally biased region" description="Polar residues" evidence="2">
    <location>
        <begin position="1"/>
        <end position="16"/>
    </location>
</feature>
<dbReference type="InterPro" id="IPR042097">
    <property type="entry name" value="Aminopeptidase_N-like_N_sf"/>
</dbReference>
<protein>
    <recommendedName>
        <fullName evidence="8">Aminopeptidase N</fullName>
    </recommendedName>
</protein>
<dbReference type="PANTHER" id="PTHR11533:SF18">
    <property type="entry name" value="FI02158P"/>
    <property type="match status" value="1"/>
</dbReference>
<dbReference type="Pfam" id="PF11838">
    <property type="entry name" value="ERAP1_C"/>
    <property type="match status" value="1"/>
</dbReference>
<name>A0A9J6G197_HAELO</name>
<dbReference type="Proteomes" id="UP000821853">
    <property type="component" value="Chromosome 2"/>
</dbReference>
<keyword evidence="3" id="KW-0812">Transmembrane</keyword>
<dbReference type="GO" id="GO:0008270">
    <property type="term" value="F:zinc ion binding"/>
    <property type="evidence" value="ECO:0007669"/>
    <property type="project" value="TreeGrafter"/>
</dbReference>
<dbReference type="InterPro" id="IPR001930">
    <property type="entry name" value="Peptidase_M1"/>
</dbReference>
<evidence type="ECO:0000313" key="7">
    <source>
        <dbReference type="Proteomes" id="UP000821853"/>
    </source>
</evidence>
<feature type="domain" description="Aminopeptidase N-like N-terminal" evidence="5">
    <location>
        <begin position="201"/>
        <end position="387"/>
    </location>
</feature>
<feature type="compositionally biased region" description="Basic and acidic residues" evidence="2">
    <location>
        <begin position="171"/>
        <end position="180"/>
    </location>
</feature>
<dbReference type="GO" id="GO:0005737">
    <property type="term" value="C:cytoplasm"/>
    <property type="evidence" value="ECO:0007669"/>
    <property type="project" value="TreeGrafter"/>
</dbReference>
<reference evidence="6 7" key="1">
    <citation type="journal article" date="2020" name="Cell">
        <title>Large-Scale Comparative Analyses of Tick Genomes Elucidate Their Genetic Diversity and Vector Capacities.</title>
        <authorList>
            <consortium name="Tick Genome and Microbiome Consortium (TIGMIC)"/>
            <person name="Jia N."/>
            <person name="Wang J."/>
            <person name="Shi W."/>
            <person name="Du L."/>
            <person name="Sun Y."/>
            <person name="Zhan W."/>
            <person name="Jiang J.F."/>
            <person name="Wang Q."/>
            <person name="Zhang B."/>
            <person name="Ji P."/>
            <person name="Bell-Sakyi L."/>
            <person name="Cui X.M."/>
            <person name="Yuan T.T."/>
            <person name="Jiang B.G."/>
            <person name="Yang W.F."/>
            <person name="Lam T.T."/>
            <person name="Chang Q.C."/>
            <person name="Ding S.J."/>
            <person name="Wang X.J."/>
            <person name="Zhu J.G."/>
            <person name="Ruan X.D."/>
            <person name="Zhao L."/>
            <person name="Wei J.T."/>
            <person name="Ye R.Z."/>
            <person name="Que T.C."/>
            <person name="Du C.H."/>
            <person name="Zhou Y.H."/>
            <person name="Cheng J.X."/>
            <person name="Dai P.F."/>
            <person name="Guo W.B."/>
            <person name="Han X.H."/>
            <person name="Huang E.J."/>
            <person name="Li L.F."/>
            <person name="Wei W."/>
            <person name="Gao Y.C."/>
            <person name="Liu J.Z."/>
            <person name="Shao H.Z."/>
            <person name="Wang X."/>
            <person name="Wang C.C."/>
            <person name="Yang T.C."/>
            <person name="Huo Q.B."/>
            <person name="Li W."/>
            <person name="Chen H.Y."/>
            <person name="Chen S.E."/>
            <person name="Zhou L.G."/>
            <person name="Ni X.B."/>
            <person name="Tian J.H."/>
            <person name="Sheng Y."/>
            <person name="Liu T."/>
            <person name="Pan Y.S."/>
            <person name="Xia L.Y."/>
            <person name="Li J."/>
            <person name="Zhao F."/>
            <person name="Cao W.C."/>
        </authorList>
    </citation>
    <scope>NUCLEOTIDE SEQUENCE [LARGE SCALE GENOMIC DNA]</scope>
    <source>
        <strain evidence="6">HaeL-2018</strain>
    </source>
</reference>
<dbReference type="GO" id="GO:0005615">
    <property type="term" value="C:extracellular space"/>
    <property type="evidence" value="ECO:0007669"/>
    <property type="project" value="TreeGrafter"/>
</dbReference>
<evidence type="ECO:0000256" key="1">
    <source>
        <dbReference type="ARBA" id="ARBA00010136"/>
    </source>
</evidence>
<dbReference type="GO" id="GO:0070006">
    <property type="term" value="F:metalloaminopeptidase activity"/>
    <property type="evidence" value="ECO:0007669"/>
    <property type="project" value="TreeGrafter"/>
</dbReference>
<keyword evidence="3" id="KW-0472">Membrane</keyword>
<gene>
    <name evidence="6" type="ORF">HPB48_002609</name>
</gene>
<feature type="region of interest" description="Disordered" evidence="2">
    <location>
        <begin position="157"/>
        <end position="196"/>
    </location>
</feature>
<dbReference type="AlphaFoldDB" id="A0A9J6G197"/>
<dbReference type="PRINTS" id="PR00756">
    <property type="entry name" value="ALADIPTASE"/>
</dbReference>
<keyword evidence="7" id="KW-1185">Reference proteome</keyword>
<proteinExistence type="inferred from homology"/>
<comment type="caution">
    <text evidence="6">The sequence shown here is derived from an EMBL/GenBank/DDBJ whole genome shotgun (WGS) entry which is preliminary data.</text>
</comment>
<evidence type="ECO:0000259" key="4">
    <source>
        <dbReference type="Pfam" id="PF11838"/>
    </source>
</evidence>
<dbReference type="Gene3D" id="1.25.50.20">
    <property type="match status" value="1"/>
</dbReference>
<evidence type="ECO:0000256" key="2">
    <source>
        <dbReference type="SAM" id="MobiDB-lite"/>
    </source>
</evidence>
<dbReference type="InterPro" id="IPR024571">
    <property type="entry name" value="ERAP1-like_C_dom"/>
</dbReference>
<dbReference type="VEuPathDB" id="VectorBase:HLOH_064870"/>
<feature type="domain" description="ERAP1-like C-terminal" evidence="4">
    <location>
        <begin position="1002"/>
        <end position="1104"/>
    </location>
</feature>
<dbReference type="GO" id="GO:0016020">
    <property type="term" value="C:membrane"/>
    <property type="evidence" value="ECO:0007669"/>
    <property type="project" value="TreeGrafter"/>
</dbReference>
<dbReference type="Gene3D" id="1.10.390.10">
    <property type="entry name" value="Neutral Protease Domain 2"/>
    <property type="match status" value="1"/>
</dbReference>
<dbReference type="Pfam" id="PF17900">
    <property type="entry name" value="Peptidase_M1_N"/>
    <property type="match status" value="1"/>
</dbReference>
<accession>A0A9J6G197</accession>
<comment type="similarity">
    <text evidence="1">Belongs to the peptidase M1 family.</text>
</comment>
<dbReference type="SUPFAM" id="SSF55486">
    <property type="entry name" value="Metalloproteases ('zincins'), catalytic domain"/>
    <property type="match status" value="1"/>
</dbReference>
<evidence type="ECO:0000313" key="6">
    <source>
        <dbReference type="EMBL" id="KAH9369045.1"/>
    </source>
</evidence>
<feature type="region of interest" description="Disordered" evidence="2">
    <location>
        <begin position="706"/>
        <end position="819"/>
    </location>
</feature>
<dbReference type="PANTHER" id="PTHR11533">
    <property type="entry name" value="PROTEASE M1 ZINC METALLOPROTEASE"/>
    <property type="match status" value="1"/>
</dbReference>
<dbReference type="GO" id="GO:0006508">
    <property type="term" value="P:proteolysis"/>
    <property type="evidence" value="ECO:0007669"/>
    <property type="project" value="InterPro"/>
</dbReference>
<evidence type="ECO:0008006" key="8">
    <source>
        <dbReference type="Google" id="ProtNLM"/>
    </source>
</evidence>
<feature type="compositionally biased region" description="Low complexity" evidence="2">
    <location>
        <begin position="161"/>
        <end position="170"/>
    </location>
</feature>
<feature type="transmembrane region" description="Helical" evidence="3">
    <location>
        <begin position="45"/>
        <end position="67"/>
    </location>
</feature>
<sequence>MPSSPQRAAGPSSTANRTKRGSSSKPFRSIDSDSAPASVVKHQPWPLICLVSGFVISVAIMMFFGAVSVMSTPPHGPPPPAPTRGQRGGTVTWWDIGPASAKAAAANASIRDVLPMLRTENWEPPGEPFGEWHPLKRGNVYQAGLLATTDSVSTEGNKEFASGAASPALAAEKDQVDSRSPRMTKTPTPRGRRGSLEGLTPVHYVLEIQPSLEEAANFTFNGTVTITFACRTRTDKVAVHAAAGLAVDVLSIAAAFRSAQKPLRVENASRSALQDLYLVRLREQLHRNVRYNLTLRFAGTVGTEPKGLYRVSYADAHSKGLRMRPKYARRVFPCFDDPSVTASFDITIVHRKGVNALSNMPVYRTERRTSELVADTFARTPKIPTLLIAFTLNNFPSFGKGTMRVWTRASATHLAQKLALDIVPKLLEHYEDYYETKYPMPKLDVVLLANCSTLTSGYFGLIFAKEPTFVLQNPRKAVAKDAVRRLSSLARAISAQAQPGRHFHPAVKRNEGTGVYVGQSGEERGHGDSYACALSFPSIKRPFPRSLMGSETKIRITKCKLLQLSPELGSRYILIAIVVSSSFIIGTSAAYALCDVFGGQLCCLFFYIDQLDLELVYDVHEAMYLDSLGTRYALSDEASIDANTENPLVNVNLKKASRIFFFVRFSYDDLPYLQLLSLQEFLQSYRHERIHEDDIWRALEKLGRRNKNGSNQRDAAAASTPRQRDKKPRREGNDASPQIRKRRVEEEIRGARGKDQQDQQGHRREPEKDGSSITATSSNSNSNQQQQQQRRRKQMESDPRATAVAGLEPKRRAIKNLKKRKLSDRIDNLQDRFNRFRRIHVENVSGVPMDLSSVMHSWTKQEGYPLVTVKRFYASGTLRDITNNGTWLLLNLKAKGFYRVNYDRKNWMMLIEQLKKGHLVRRDGFTKLRAKYCIKRMRNDFLSVLLVKIMSLLRNKTLDRCRIAAKYLRAERQLRYCPANCGEIPHENRAQILNDVYDLARISRNHRGFVYCTAVQRGDYTDWKFVWDRFLEHVREPGFERSELVWALTCSPNQRITRTLLKKTLNEKAFSVDDCVRIFTLVAERSIEARNLALEFIRKNWASMFFMYVCC</sequence>
<keyword evidence="3" id="KW-1133">Transmembrane helix</keyword>
<dbReference type="OMA" id="MRPKYAR"/>
<feature type="compositionally biased region" description="Low complexity" evidence="2">
    <location>
        <begin position="777"/>
        <end position="788"/>
    </location>
</feature>